<dbReference type="Gene3D" id="1.25.40.20">
    <property type="entry name" value="Ankyrin repeat-containing domain"/>
    <property type="match status" value="1"/>
</dbReference>
<dbReference type="InterPro" id="IPR002110">
    <property type="entry name" value="Ankyrin_rpt"/>
</dbReference>
<proteinExistence type="predicted"/>
<organism evidence="1">
    <name type="scientific">Megavirus baoshan</name>
    <dbReference type="NCBI Taxonomy" id="2496520"/>
    <lineage>
        <taxon>Viruses</taxon>
        <taxon>Varidnaviria</taxon>
        <taxon>Bamfordvirae</taxon>
        <taxon>Nucleocytoviricota</taxon>
        <taxon>Megaviricetes</taxon>
        <taxon>Imitervirales</taxon>
        <taxon>Mimiviridae</taxon>
        <taxon>Megamimivirinae</taxon>
        <taxon>Megavirus</taxon>
        <taxon>Megavirus baoshanense</taxon>
    </lineage>
</organism>
<evidence type="ECO:0000313" key="1">
    <source>
        <dbReference type="EMBL" id="AZL89750.1"/>
    </source>
</evidence>
<dbReference type="SMART" id="SM00248">
    <property type="entry name" value="ANK"/>
    <property type="match status" value="4"/>
</dbReference>
<sequence length="284" mass="33101">MNQIYDIKDFRETLDMYKIVNKYQYIYNWWDDLDKNLEQILNEELYISIKNNNLLEFTKSIIKHNIDVTMCDNLLLKNAICNKSYSIINYLTEIIDINFSNGFAVKIACEFETDFLKYIINLGGNIRIDDDFCICYAILCNSLENVIELIDNGADINCRNGLPLYIANDKSIESSILDYLIKQGVNINNPIIINKYISNGSYHQLKTLLKYGIDVNLINIKNYVKFLSDQDNKYERLKITKILVQYGFNISQINNIKLSKKSQIFTSYMSDFGIDSNILCSILY</sequence>
<gene>
    <name evidence="1" type="ORF">Mb0905</name>
</gene>
<name>A0A3S8UY58_9VIRU</name>
<dbReference type="EMBL" id="MH046811">
    <property type="protein sequence ID" value="AZL89750.1"/>
    <property type="molecule type" value="Genomic_DNA"/>
</dbReference>
<dbReference type="InterPro" id="IPR036770">
    <property type="entry name" value="Ankyrin_rpt-contain_sf"/>
</dbReference>
<accession>A0A3S8UY58</accession>
<dbReference type="SUPFAM" id="SSF48403">
    <property type="entry name" value="Ankyrin repeat"/>
    <property type="match status" value="1"/>
</dbReference>
<reference evidence="1" key="1">
    <citation type="submission" date="2018-03" db="EMBL/GenBank/DDBJ databases">
        <title>Draft genome sequences of Megaviruse, new member of the family Mimiviridae isolated from water in Shanghai, China.</title>
        <authorList>
            <person name="Xia Y."/>
        </authorList>
    </citation>
    <scope>NUCLEOTIDE SEQUENCE</scope>
    <source>
        <strain evidence="1">SH</strain>
    </source>
</reference>
<protein>
    <submittedName>
        <fullName evidence="1">Ankyrin repeat protein</fullName>
    </submittedName>
</protein>